<organism evidence="3 4">
    <name type="scientific">Drechslerella stenobrocha 248</name>
    <dbReference type="NCBI Taxonomy" id="1043628"/>
    <lineage>
        <taxon>Eukaryota</taxon>
        <taxon>Fungi</taxon>
        <taxon>Dikarya</taxon>
        <taxon>Ascomycota</taxon>
        <taxon>Pezizomycotina</taxon>
        <taxon>Orbiliomycetes</taxon>
        <taxon>Orbiliales</taxon>
        <taxon>Orbiliaceae</taxon>
        <taxon>Drechslerella</taxon>
    </lineage>
</organism>
<keyword evidence="2" id="KW-0732">Signal</keyword>
<keyword evidence="4" id="KW-1185">Reference proteome</keyword>
<sequence>MWLSTLILPLLSTTATSFLLAFVRLPPAEHSGINYLTNKNITGIQSLEVCHEVPFGYFDIAQFIPDDVTAQFRNEYKFDPRKHQFWLTVRDATVTRVEFFTGKKCRDGMYESDRKGFLRESAAKRQGLLANTANKGQAPVRNGQSPDLMGRVSGGQLNPPRSEPAELEGDENYYKDFDISWRDDEDDMTAEEARRTEAQLAAQGDEYLAGWEVIDDLEPPVPGETKEEEISRQERNFLRFYDDVEPNSRSIALDKEFTTLEWKENWRSFKLLYVPSSNAPPVGKRDL</sequence>
<proteinExistence type="predicted"/>
<evidence type="ECO:0000256" key="1">
    <source>
        <dbReference type="SAM" id="MobiDB-lite"/>
    </source>
</evidence>
<accession>W7HWK8</accession>
<evidence type="ECO:0000313" key="3">
    <source>
        <dbReference type="EMBL" id="EWC44313.1"/>
    </source>
</evidence>
<evidence type="ECO:0000256" key="2">
    <source>
        <dbReference type="SAM" id="SignalP"/>
    </source>
</evidence>
<dbReference type="Proteomes" id="UP000024837">
    <property type="component" value="Unassembled WGS sequence"/>
</dbReference>
<dbReference type="OrthoDB" id="5345036at2759"/>
<feature type="chain" id="PRO_5004895735" evidence="2">
    <location>
        <begin position="18"/>
        <end position="287"/>
    </location>
</feature>
<gene>
    <name evidence="3" type="ORF">DRE_01139</name>
</gene>
<dbReference type="AlphaFoldDB" id="W7HWK8"/>
<protein>
    <submittedName>
        <fullName evidence="3">Uncharacterized protein</fullName>
    </submittedName>
</protein>
<feature type="signal peptide" evidence="2">
    <location>
        <begin position="1"/>
        <end position="17"/>
    </location>
</feature>
<name>W7HWK8_9PEZI</name>
<reference evidence="3 4" key="1">
    <citation type="submission" date="2013-05" db="EMBL/GenBank/DDBJ databases">
        <title>Drechslerella stenobrocha genome reveals carnivorous origination and mechanical trapping mechanism of predatory fungi.</title>
        <authorList>
            <person name="Liu X."/>
            <person name="Zhang W."/>
            <person name="Liu K."/>
        </authorList>
    </citation>
    <scope>NUCLEOTIDE SEQUENCE [LARGE SCALE GENOMIC DNA]</scope>
    <source>
        <strain evidence="3 4">248</strain>
    </source>
</reference>
<dbReference type="HOGENOM" id="CLU_969858_0_0_1"/>
<dbReference type="EMBL" id="KI966443">
    <property type="protein sequence ID" value="EWC44313.1"/>
    <property type="molecule type" value="Genomic_DNA"/>
</dbReference>
<evidence type="ECO:0000313" key="4">
    <source>
        <dbReference type="Proteomes" id="UP000024837"/>
    </source>
</evidence>
<feature type="region of interest" description="Disordered" evidence="1">
    <location>
        <begin position="130"/>
        <end position="169"/>
    </location>
</feature>